<feature type="binding site" evidence="11">
    <location>
        <begin position="20"/>
        <end position="25"/>
    </location>
    <ligand>
        <name>ATP</name>
        <dbReference type="ChEBI" id="CHEBI:30616"/>
    </ligand>
</feature>
<evidence type="ECO:0000256" key="10">
    <source>
        <dbReference type="ARBA" id="ARBA00048567"/>
    </source>
</evidence>
<dbReference type="GO" id="GO:0004765">
    <property type="term" value="F:shikimate kinase activity"/>
    <property type="evidence" value="ECO:0007669"/>
    <property type="project" value="UniProtKB-EC"/>
</dbReference>
<comment type="catalytic activity">
    <reaction evidence="10 11">
        <text>shikimate + ATP = 3-phosphoshikimate + ADP + H(+)</text>
        <dbReference type="Rhea" id="RHEA:13121"/>
        <dbReference type="ChEBI" id="CHEBI:15378"/>
        <dbReference type="ChEBI" id="CHEBI:30616"/>
        <dbReference type="ChEBI" id="CHEBI:36208"/>
        <dbReference type="ChEBI" id="CHEBI:145989"/>
        <dbReference type="ChEBI" id="CHEBI:456216"/>
        <dbReference type="EC" id="2.7.1.71"/>
    </reaction>
</comment>
<keyword evidence="11" id="KW-0479">Metal-binding</keyword>
<comment type="caution">
    <text evidence="12">The sequence shown here is derived from an EMBL/GenBank/DDBJ whole genome shotgun (WGS) entry which is preliminary data.</text>
</comment>
<dbReference type="EMBL" id="JAYWLC010000004">
    <property type="protein sequence ID" value="MER5171528.1"/>
    <property type="molecule type" value="Genomic_DNA"/>
</dbReference>
<evidence type="ECO:0000256" key="9">
    <source>
        <dbReference type="ARBA" id="ARBA00023141"/>
    </source>
</evidence>
<feature type="binding site" evidence="11">
    <location>
        <position position="161"/>
    </location>
    <ligand>
        <name>ATP</name>
        <dbReference type="ChEBI" id="CHEBI:30616"/>
    </ligand>
</feature>
<comment type="cofactor">
    <cofactor evidence="11">
        <name>Mg(2+)</name>
        <dbReference type="ChEBI" id="CHEBI:18420"/>
    </cofactor>
    <text evidence="11">Binds 1 Mg(2+) ion per subunit.</text>
</comment>
<keyword evidence="8 11" id="KW-0067">ATP-binding</keyword>
<comment type="subunit">
    <text evidence="11">Monomer.</text>
</comment>
<dbReference type="HAMAP" id="MF_00109">
    <property type="entry name" value="Shikimate_kinase"/>
    <property type="match status" value="1"/>
</dbReference>
<comment type="subcellular location">
    <subcellularLocation>
        <location evidence="11">Cytoplasm</location>
    </subcellularLocation>
</comment>
<evidence type="ECO:0000256" key="11">
    <source>
        <dbReference type="HAMAP-Rule" id="MF_00109"/>
    </source>
</evidence>
<feature type="binding site" evidence="11">
    <location>
        <position position="42"/>
    </location>
    <ligand>
        <name>substrate</name>
    </ligand>
</feature>
<evidence type="ECO:0000256" key="8">
    <source>
        <dbReference type="ARBA" id="ARBA00022840"/>
    </source>
</evidence>
<dbReference type="InterPro" id="IPR027417">
    <property type="entry name" value="P-loop_NTPase"/>
</dbReference>
<proteinExistence type="inferred from homology"/>
<feature type="binding site" evidence="11">
    <location>
        <position position="24"/>
    </location>
    <ligand>
        <name>Mg(2+)</name>
        <dbReference type="ChEBI" id="CHEBI:18420"/>
    </ligand>
</feature>
<organism evidence="12 13">
    <name type="scientific">Thioclava kandeliae</name>
    <dbReference type="NCBI Taxonomy" id="3070818"/>
    <lineage>
        <taxon>Bacteria</taxon>
        <taxon>Pseudomonadati</taxon>
        <taxon>Pseudomonadota</taxon>
        <taxon>Alphaproteobacteria</taxon>
        <taxon>Rhodobacterales</taxon>
        <taxon>Paracoccaceae</taxon>
        <taxon>Thioclava</taxon>
    </lineage>
</organism>
<dbReference type="InterPro" id="IPR000623">
    <property type="entry name" value="Shikimate_kinase/TSH1"/>
</dbReference>
<name>A0ABV1SF65_9RHOB</name>
<dbReference type="CDD" id="cd00464">
    <property type="entry name" value="SK"/>
    <property type="match status" value="1"/>
</dbReference>
<feature type="binding site" evidence="11">
    <location>
        <position position="145"/>
    </location>
    <ligand>
        <name>substrate</name>
    </ligand>
</feature>
<evidence type="ECO:0000256" key="1">
    <source>
        <dbReference type="ARBA" id="ARBA00004842"/>
    </source>
</evidence>
<comment type="similarity">
    <text evidence="2 11">Belongs to the shikimate kinase family.</text>
</comment>
<feature type="binding site" evidence="11">
    <location>
        <position position="126"/>
    </location>
    <ligand>
        <name>ATP</name>
        <dbReference type="ChEBI" id="CHEBI:30616"/>
    </ligand>
</feature>
<evidence type="ECO:0000313" key="13">
    <source>
        <dbReference type="Proteomes" id="UP001438953"/>
    </source>
</evidence>
<keyword evidence="11" id="KW-0963">Cytoplasm</keyword>
<dbReference type="InterPro" id="IPR031322">
    <property type="entry name" value="Shikimate/glucono_kinase"/>
</dbReference>
<dbReference type="Proteomes" id="UP001438953">
    <property type="component" value="Unassembled WGS sequence"/>
</dbReference>
<dbReference type="SUPFAM" id="SSF52540">
    <property type="entry name" value="P-loop containing nucleoside triphosphate hydrolases"/>
    <property type="match status" value="1"/>
</dbReference>
<reference evidence="12 13" key="1">
    <citation type="submission" date="2024-06" db="EMBL/GenBank/DDBJ databases">
        <title>Thioclava kandeliae sp. nov. from a rhizosphere soil sample of Kandelia candel in a mangrove.</title>
        <authorList>
            <person name="Mu T."/>
        </authorList>
    </citation>
    <scope>NUCLEOTIDE SEQUENCE [LARGE SCALE GENOMIC DNA]</scope>
    <source>
        <strain evidence="12 13">CPCC 100088</strain>
    </source>
</reference>
<evidence type="ECO:0000256" key="3">
    <source>
        <dbReference type="ARBA" id="ARBA00012154"/>
    </source>
</evidence>
<feature type="binding site" evidence="11">
    <location>
        <position position="88"/>
    </location>
    <ligand>
        <name>substrate</name>
    </ligand>
</feature>
<keyword evidence="11" id="KW-0460">Magnesium</keyword>
<evidence type="ECO:0000256" key="7">
    <source>
        <dbReference type="ARBA" id="ARBA00022777"/>
    </source>
</evidence>
<dbReference type="PRINTS" id="PR01100">
    <property type="entry name" value="SHIKIMTKNASE"/>
</dbReference>
<keyword evidence="13" id="KW-1185">Reference proteome</keyword>
<dbReference type="Pfam" id="PF01202">
    <property type="entry name" value="SKI"/>
    <property type="match status" value="1"/>
</dbReference>
<dbReference type="PANTHER" id="PTHR21087:SF16">
    <property type="entry name" value="SHIKIMATE KINASE 1, CHLOROPLASTIC"/>
    <property type="match status" value="1"/>
</dbReference>
<comment type="pathway">
    <text evidence="1 11">Metabolic intermediate biosynthesis; chorismate biosynthesis; chorismate from D-erythrose 4-phosphate and phosphoenolpyruvate: step 5/7.</text>
</comment>
<dbReference type="NCBIfam" id="NF010552">
    <property type="entry name" value="PRK13946.1"/>
    <property type="match status" value="1"/>
</dbReference>
<evidence type="ECO:0000256" key="6">
    <source>
        <dbReference type="ARBA" id="ARBA00022741"/>
    </source>
</evidence>
<dbReference type="InterPro" id="IPR023000">
    <property type="entry name" value="Shikimate_kinase_CS"/>
</dbReference>
<evidence type="ECO:0000256" key="4">
    <source>
        <dbReference type="ARBA" id="ARBA00022605"/>
    </source>
</evidence>
<dbReference type="PROSITE" id="PS01128">
    <property type="entry name" value="SHIKIMATE_KINASE"/>
    <property type="match status" value="1"/>
</dbReference>
<feature type="binding site" evidence="11">
    <location>
        <position position="66"/>
    </location>
    <ligand>
        <name>substrate</name>
    </ligand>
</feature>
<dbReference type="Gene3D" id="3.40.50.300">
    <property type="entry name" value="P-loop containing nucleotide triphosphate hydrolases"/>
    <property type="match status" value="1"/>
</dbReference>
<keyword evidence="6 11" id="KW-0547">Nucleotide-binding</keyword>
<gene>
    <name evidence="11" type="primary">aroK</name>
    <name evidence="12" type="ORF">VSX56_07025</name>
</gene>
<sequence>MGGRARERLQKSIVLVGMMGCGKTTIGQSLAQALGVPFLDSDEAIEEAAQMSVTEIFARDGEAFFRARESEIIERLLRGAPAVISTGGGAFLSEANRRMIAERGMSVWLKADVETLWTRVKAKSNRPLLKTADPKATLRHMLETRLPVYAMAQVHVEAGPQTGVHAMTDRVIAALHQQPGLFRTECQNG</sequence>
<keyword evidence="5 11" id="KW-0808">Transferase</keyword>
<evidence type="ECO:0000256" key="2">
    <source>
        <dbReference type="ARBA" id="ARBA00006997"/>
    </source>
</evidence>
<protein>
    <recommendedName>
        <fullName evidence="3 11">Shikimate kinase</fullName>
        <shortName evidence="11">SK</shortName>
        <ecNumber evidence="3 11">2.7.1.71</ecNumber>
    </recommendedName>
</protein>
<comment type="function">
    <text evidence="11">Catalyzes the specific phosphorylation of the 3-hydroxyl group of shikimic acid using ATP as a cosubstrate.</text>
</comment>
<keyword evidence="9 11" id="KW-0057">Aromatic amino acid biosynthesis</keyword>
<evidence type="ECO:0000256" key="5">
    <source>
        <dbReference type="ARBA" id="ARBA00022679"/>
    </source>
</evidence>
<keyword evidence="7 11" id="KW-0418">Kinase</keyword>
<dbReference type="PANTHER" id="PTHR21087">
    <property type="entry name" value="SHIKIMATE KINASE"/>
    <property type="match status" value="1"/>
</dbReference>
<keyword evidence="4 11" id="KW-0028">Amino-acid biosynthesis</keyword>
<dbReference type="EC" id="2.7.1.71" evidence="3 11"/>
<evidence type="ECO:0000313" key="12">
    <source>
        <dbReference type="EMBL" id="MER5171528.1"/>
    </source>
</evidence>
<accession>A0ABV1SF65</accession>